<dbReference type="EMBL" id="PGCK01000001">
    <property type="protein sequence ID" value="MCD1293593.1"/>
    <property type="molecule type" value="Genomic_DNA"/>
</dbReference>
<reference evidence="1 2" key="1">
    <citation type="submission" date="2017-11" db="EMBL/GenBank/DDBJ databases">
        <title>Isolation and Characterization of Family Methanocellaceae Species from Potential Methane Hydrate Area Offshore Southwestern Taiwan.</title>
        <authorList>
            <person name="Zhang W.-L."/>
            <person name="Chen W.-C."/>
            <person name="Lai M.-C."/>
            <person name="Chen S.-C."/>
        </authorList>
    </citation>
    <scope>NUCLEOTIDE SEQUENCE [LARGE SCALE GENOMIC DNA]</scope>
    <source>
        <strain evidence="1 2">CWC-04</strain>
    </source>
</reference>
<evidence type="ECO:0000313" key="1">
    <source>
        <dbReference type="EMBL" id="MCD1293593.1"/>
    </source>
</evidence>
<protein>
    <recommendedName>
        <fullName evidence="3">DUF356 domain-containing protein</fullName>
    </recommendedName>
</protein>
<dbReference type="InterPro" id="IPR007154">
    <property type="entry name" value="DUF356"/>
</dbReference>
<dbReference type="PIRSF" id="PIRSF006606">
    <property type="entry name" value="UCP006606"/>
    <property type="match status" value="1"/>
</dbReference>
<comment type="caution">
    <text evidence="1">The sequence shown here is derived from an EMBL/GenBank/DDBJ whole genome shotgun (WGS) entry which is preliminary data.</text>
</comment>
<proteinExistence type="predicted"/>
<gene>
    <name evidence="1" type="ORF">CUJ83_01095</name>
</gene>
<dbReference type="Proteomes" id="UP001320159">
    <property type="component" value="Unassembled WGS sequence"/>
</dbReference>
<dbReference type="AlphaFoldDB" id="A0AAP2W4Q7"/>
<evidence type="ECO:0008006" key="3">
    <source>
        <dbReference type="Google" id="ProtNLM"/>
    </source>
</evidence>
<organism evidence="1 2">
    <name type="scientific">Methanooceanicella nereidis</name>
    <dbReference type="NCBI Taxonomy" id="2052831"/>
    <lineage>
        <taxon>Archaea</taxon>
        <taxon>Methanobacteriati</taxon>
        <taxon>Methanobacteriota</taxon>
        <taxon>Stenosarchaea group</taxon>
        <taxon>Methanomicrobia</taxon>
        <taxon>Methanocellales</taxon>
        <taxon>Methanocellaceae</taxon>
        <taxon>Methanooceanicella</taxon>
    </lineage>
</organism>
<dbReference type="Pfam" id="PF04009">
    <property type="entry name" value="DUF356"/>
    <property type="match status" value="1"/>
</dbReference>
<evidence type="ECO:0000313" key="2">
    <source>
        <dbReference type="Proteomes" id="UP001320159"/>
    </source>
</evidence>
<accession>A0AAP2W4Q7</accession>
<dbReference type="RefSeq" id="WP_230739608.1">
    <property type="nucleotide sequence ID" value="NZ_PGCK01000001.1"/>
</dbReference>
<keyword evidence="2" id="KW-1185">Reference proteome</keyword>
<sequence>MESFAVIRADDPAKLNTALSDLQRHGGLTFTSSPKELRPDSADRILMNVMKVPLKKQCKAAAIVALSDDPGVAIDVLGRIHPPAHVIIVSSRHDIYAKINECLQGLPEIKDYMAPVIQKRA</sequence>
<name>A0AAP2W4Q7_9EURY</name>